<gene>
    <name evidence="3" type="ORF">RBH19_13225</name>
</gene>
<feature type="region of interest" description="Disordered" evidence="1">
    <location>
        <begin position="326"/>
        <end position="355"/>
    </location>
</feature>
<evidence type="ECO:0000256" key="1">
    <source>
        <dbReference type="SAM" id="MobiDB-lite"/>
    </source>
</evidence>
<keyword evidence="4" id="KW-1185">Reference proteome</keyword>
<reference evidence="3 4" key="1">
    <citation type="submission" date="2023-08" db="EMBL/GenBank/DDBJ databases">
        <title>Whole-genome sequencing of halo(alkali)philic microorganisms from hypersaline lakes.</title>
        <authorList>
            <person name="Sorokin D.Y."/>
            <person name="Abbas B."/>
            <person name="Merkel A.Y."/>
        </authorList>
    </citation>
    <scope>NUCLEOTIDE SEQUENCE [LARGE SCALE GENOMIC DNA]</scope>
    <source>
        <strain evidence="3 4">AB-CW4</strain>
    </source>
</reference>
<sequence>MKKQLALLSILLSLGLTSAPIKADGITATMLWPEMFPQASLGWYRDSLDPVMDVPLKLCALKTDDTEKERLLIGYANRLTSKGYAGRPAAEPVTSLETLYEPLFRSARHGHAETLEEFESLYRRVLRPIGPFLSWEGTRGRTSPEGHGPQPSVFERCDVFIGSESDVTAVRDIVHESFLVFIDDPNAPRFTPVTDQIWPLGELVSNNEALQLHQFETFSGDQRTEVLDSWAKVTQGLEDYATFQFRESLDANNDQLFELAAHGVSNPAERDALLQRMKGVNYPGGQSLGNMLAFVRDVSAAGSDETARNRRVARDQQITEAAAEKEARRQAEAEAERQRRAEAAARRQAVREAREAELRKTHPYVARLSCSPSGMTDHLRLDACFIPSHGSNHSRLRLTNDGRMEIFESMEVYAAGTRRNDGLHIDLTPNFHIQAQNVASSLSLGIEITDRRTGEVVYVNRVGQFGVINISN</sequence>
<comment type="caution">
    <text evidence="3">The sequence shown here is derived from an EMBL/GenBank/DDBJ whole genome shotgun (WGS) entry which is preliminary data.</text>
</comment>
<feature type="signal peptide" evidence="2">
    <location>
        <begin position="1"/>
        <end position="23"/>
    </location>
</feature>
<evidence type="ECO:0000313" key="3">
    <source>
        <dbReference type="EMBL" id="MDQ2070833.1"/>
    </source>
</evidence>
<evidence type="ECO:0000256" key="2">
    <source>
        <dbReference type="SAM" id="SignalP"/>
    </source>
</evidence>
<dbReference type="EMBL" id="JAVDDT010000011">
    <property type="protein sequence ID" value="MDQ2070833.1"/>
    <property type="molecule type" value="Genomic_DNA"/>
</dbReference>
<keyword evidence="2" id="KW-0732">Signal</keyword>
<organism evidence="3 4">
    <name type="scientific">Natronospira bacteriovora</name>
    <dbReference type="NCBI Taxonomy" id="3069753"/>
    <lineage>
        <taxon>Bacteria</taxon>
        <taxon>Pseudomonadati</taxon>
        <taxon>Pseudomonadota</taxon>
        <taxon>Gammaproteobacteria</taxon>
        <taxon>Natronospirales</taxon>
        <taxon>Natronospiraceae</taxon>
        <taxon>Natronospira</taxon>
    </lineage>
</organism>
<dbReference type="RefSeq" id="WP_306729330.1">
    <property type="nucleotide sequence ID" value="NZ_JAVDDT010000011.1"/>
</dbReference>
<accession>A0ABU0W9X8</accession>
<proteinExistence type="predicted"/>
<name>A0ABU0W9X8_9GAMM</name>
<evidence type="ECO:0000313" key="4">
    <source>
        <dbReference type="Proteomes" id="UP001239019"/>
    </source>
</evidence>
<dbReference type="Proteomes" id="UP001239019">
    <property type="component" value="Unassembled WGS sequence"/>
</dbReference>
<feature type="chain" id="PRO_5045606460" evidence="2">
    <location>
        <begin position="24"/>
        <end position="472"/>
    </location>
</feature>
<protein>
    <submittedName>
        <fullName evidence="3">Uncharacterized protein</fullName>
    </submittedName>
</protein>